<dbReference type="AlphaFoldDB" id="A0A5Q2Q9K3"/>
<dbReference type="Proteomes" id="UP000388235">
    <property type="component" value="Chromosome"/>
</dbReference>
<accession>A0A5Q2Q9K3</accession>
<dbReference type="KEGG" id="llp:GH975_04390"/>
<proteinExistence type="predicted"/>
<protein>
    <submittedName>
        <fullName evidence="1">Uncharacterized protein</fullName>
    </submittedName>
</protein>
<dbReference type="InterPro" id="IPR029069">
    <property type="entry name" value="HotDog_dom_sf"/>
</dbReference>
<evidence type="ECO:0000313" key="1">
    <source>
        <dbReference type="EMBL" id="QGG79853.1"/>
    </source>
</evidence>
<dbReference type="EMBL" id="CP045871">
    <property type="protein sequence ID" value="QGG79853.1"/>
    <property type="molecule type" value="Genomic_DNA"/>
</dbReference>
<reference evidence="1 2" key="1">
    <citation type="submission" date="2019-11" db="EMBL/GenBank/DDBJ databases">
        <authorList>
            <person name="Khan S.A."/>
            <person name="Jeon C.O."/>
            <person name="Chun B.H."/>
        </authorList>
    </citation>
    <scope>NUCLEOTIDE SEQUENCE [LARGE SCALE GENOMIC DNA]</scope>
    <source>
        <strain evidence="1 2">IMCC 1097</strain>
    </source>
</reference>
<dbReference type="SUPFAM" id="SSF54637">
    <property type="entry name" value="Thioesterase/thiol ester dehydrase-isomerase"/>
    <property type="match status" value="1"/>
</dbReference>
<evidence type="ECO:0000313" key="2">
    <source>
        <dbReference type="Proteomes" id="UP000388235"/>
    </source>
</evidence>
<gene>
    <name evidence="1" type="ORF">GH975_04390</name>
</gene>
<organism evidence="1 2">
    <name type="scientific">Litorivicinus lipolyticus</name>
    <dbReference type="NCBI Taxonomy" id="418701"/>
    <lineage>
        <taxon>Bacteria</taxon>
        <taxon>Pseudomonadati</taxon>
        <taxon>Pseudomonadota</taxon>
        <taxon>Gammaproteobacteria</taxon>
        <taxon>Oceanospirillales</taxon>
        <taxon>Litorivicinaceae</taxon>
        <taxon>Litorivicinus</taxon>
    </lineage>
</organism>
<dbReference type="Gene3D" id="3.10.129.10">
    <property type="entry name" value="Hotdog Thioesterase"/>
    <property type="match status" value="1"/>
</dbReference>
<name>A0A5Q2Q9K3_9GAMM</name>
<dbReference type="RefSeq" id="WP_153713357.1">
    <property type="nucleotide sequence ID" value="NZ_CP045871.1"/>
</dbReference>
<sequence length="139" mass="15135">MTPFQRMLAGTPLAQAMQLHQVAGALEAPFAPSRNQLDVAFGGAMAAGMALAGWVFVAEHAEAVLDDAQNPLLAGATQRFFKPFVDPTLRFQVDPVDQSVMDAWAARWRANQRVRAPLVARVVDRQGDTFAEAELNFVL</sequence>
<keyword evidence="2" id="KW-1185">Reference proteome</keyword>